<dbReference type="Gene3D" id="1.10.10.10">
    <property type="entry name" value="Winged helix-like DNA-binding domain superfamily/Winged helix DNA-binding domain"/>
    <property type="match status" value="1"/>
</dbReference>
<dbReference type="EMBL" id="SDHZ01000003">
    <property type="protein sequence ID" value="RXK81757.1"/>
    <property type="molecule type" value="Genomic_DNA"/>
</dbReference>
<dbReference type="PANTHER" id="PTHR43133">
    <property type="entry name" value="RNA POLYMERASE ECF-TYPE SIGMA FACTO"/>
    <property type="match status" value="1"/>
</dbReference>
<dbReference type="CDD" id="cd06171">
    <property type="entry name" value="Sigma70_r4"/>
    <property type="match status" value="1"/>
</dbReference>
<sequence length="233" mass="26773">MASDSQPAYYYPTYHHPGLVAALVLKMQRALGSLFRIGEHSKADKEAMNLVKTLEDERELFRKISEQDDQAAFKIFYNLTCSKVYGYCLKVARSVPVATDLLQETYINLWNERKYLSGVIYPRAYAMRIASRAVYRYFSRRNGTHEALDISESEHLLDPELASQVSLETKEILQLIELAVLKLPPQQQQVFRMNKYEGHSYKEIAQHLKLSVSTVSNYLDIAMKKVRASVIGQ</sequence>
<evidence type="ECO:0000313" key="7">
    <source>
        <dbReference type="EMBL" id="RXK81757.1"/>
    </source>
</evidence>
<evidence type="ECO:0000256" key="2">
    <source>
        <dbReference type="ARBA" id="ARBA00023015"/>
    </source>
</evidence>
<comment type="caution">
    <text evidence="7">The sequence shown here is derived from an EMBL/GenBank/DDBJ whole genome shotgun (WGS) entry which is preliminary data.</text>
</comment>
<name>A0A4Q1D3N6_9BACT</name>
<proteinExistence type="inferred from homology"/>
<keyword evidence="2" id="KW-0805">Transcription regulation</keyword>
<dbReference type="PANTHER" id="PTHR43133:SF46">
    <property type="entry name" value="RNA POLYMERASE SIGMA-70 FACTOR ECF SUBFAMILY"/>
    <property type="match status" value="1"/>
</dbReference>
<organism evidence="7 8">
    <name type="scientific">Filimonas effusa</name>
    <dbReference type="NCBI Taxonomy" id="2508721"/>
    <lineage>
        <taxon>Bacteria</taxon>
        <taxon>Pseudomonadati</taxon>
        <taxon>Bacteroidota</taxon>
        <taxon>Chitinophagia</taxon>
        <taxon>Chitinophagales</taxon>
        <taxon>Chitinophagaceae</taxon>
        <taxon>Filimonas</taxon>
    </lineage>
</organism>
<feature type="domain" description="RNA polymerase sigma factor 70 region 4 type 2" evidence="6">
    <location>
        <begin position="174"/>
        <end position="225"/>
    </location>
</feature>
<keyword evidence="8" id="KW-1185">Reference proteome</keyword>
<feature type="domain" description="RNA polymerase sigma-70 region 2" evidence="5">
    <location>
        <begin position="83"/>
        <end position="142"/>
    </location>
</feature>
<dbReference type="GO" id="GO:0006352">
    <property type="term" value="P:DNA-templated transcription initiation"/>
    <property type="evidence" value="ECO:0007669"/>
    <property type="project" value="InterPro"/>
</dbReference>
<dbReference type="Pfam" id="PF08281">
    <property type="entry name" value="Sigma70_r4_2"/>
    <property type="match status" value="1"/>
</dbReference>
<dbReference type="GO" id="GO:0003677">
    <property type="term" value="F:DNA binding"/>
    <property type="evidence" value="ECO:0007669"/>
    <property type="project" value="InterPro"/>
</dbReference>
<dbReference type="InterPro" id="IPR013325">
    <property type="entry name" value="RNA_pol_sigma_r2"/>
</dbReference>
<protein>
    <submittedName>
        <fullName evidence="7">Sigma-70 family RNA polymerase sigma factor</fullName>
    </submittedName>
</protein>
<dbReference type="AlphaFoldDB" id="A0A4Q1D3N6"/>
<keyword evidence="4" id="KW-0804">Transcription</keyword>
<dbReference type="Pfam" id="PF04542">
    <property type="entry name" value="Sigma70_r2"/>
    <property type="match status" value="1"/>
</dbReference>
<comment type="similarity">
    <text evidence="1">Belongs to the sigma-70 factor family. ECF subfamily.</text>
</comment>
<keyword evidence="3" id="KW-0731">Sigma factor</keyword>
<dbReference type="NCBIfam" id="TIGR02937">
    <property type="entry name" value="sigma70-ECF"/>
    <property type="match status" value="1"/>
</dbReference>
<dbReference type="SUPFAM" id="SSF88659">
    <property type="entry name" value="Sigma3 and sigma4 domains of RNA polymerase sigma factors"/>
    <property type="match status" value="1"/>
</dbReference>
<dbReference type="InterPro" id="IPR039425">
    <property type="entry name" value="RNA_pol_sigma-70-like"/>
</dbReference>
<dbReference type="InterPro" id="IPR013249">
    <property type="entry name" value="RNA_pol_sigma70_r4_t2"/>
</dbReference>
<dbReference type="RefSeq" id="WP_129005154.1">
    <property type="nucleotide sequence ID" value="NZ_SDHZ01000003.1"/>
</dbReference>
<evidence type="ECO:0000259" key="5">
    <source>
        <dbReference type="Pfam" id="PF04542"/>
    </source>
</evidence>
<dbReference type="InterPro" id="IPR007627">
    <property type="entry name" value="RNA_pol_sigma70_r2"/>
</dbReference>
<evidence type="ECO:0000256" key="3">
    <source>
        <dbReference type="ARBA" id="ARBA00023082"/>
    </source>
</evidence>
<dbReference type="GO" id="GO:0016987">
    <property type="term" value="F:sigma factor activity"/>
    <property type="evidence" value="ECO:0007669"/>
    <property type="project" value="UniProtKB-KW"/>
</dbReference>
<dbReference type="SUPFAM" id="SSF88946">
    <property type="entry name" value="Sigma2 domain of RNA polymerase sigma factors"/>
    <property type="match status" value="1"/>
</dbReference>
<reference evidence="7 8" key="1">
    <citation type="submission" date="2019-01" db="EMBL/GenBank/DDBJ databases">
        <title>Filimonas sp. strain TTM-71.</title>
        <authorList>
            <person name="Chen W.-M."/>
        </authorList>
    </citation>
    <scope>NUCLEOTIDE SEQUENCE [LARGE SCALE GENOMIC DNA]</scope>
    <source>
        <strain evidence="7 8">TTM-71</strain>
    </source>
</reference>
<dbReference type="InterPro" id="IPR036388">
    <property type="entry name" value="WH-like_DNA-bd_sf"/>
</dbReference>
<dbReference type="Gene3D" id="1.10.1740.10">
    <property type="match status" value="1"/>
</dbReference>
<evidence type="ECO:0000259" key="6">
    <source>
        <dbReference type="Pfam" id="PF08281"/>
    </source>
</evidence>
<accession>A0A4Q1D3N6</accession>
<dbReference type="OrthoDB" id="9782108at2"/>
<gene>
    <name evidence="7" type="ORF">ESB13_18365</name>
</gene>
<evidence type="ECO:0000256" key="1">
    <source>
        <dbReference type="ARBA" id="ARBA00010641"/>
    </source>
</evidence>
<evidence type="ECO:0000313" key="8">
    <source>
        <dbReference type="Proteomes" id="UP000290545"/>
    </source>
</evidence>
<evidence type="ECO:0000256" key="4">
    <source>
        <dbReference type="ARBA" id="ARBA00023163"/>
    </source>
</evidence>
<dbReference type="Proteomes" id="UP000290545">
    <property type="component" value="Unassembled WGS sequence"/>
</dbReference>
<dbReference type="InterPro" id="IPR014284">
    <property type="entry name" value="RNA_pol_sigma-70_dom"/>
</dbReference>
<dbReference type="InterPro" id="IPR013324">
    <property type="entry name" value="RNA_pol_sigma_r3/r4-like"/>
</dbReference>